<dbReference type="AlphaFoldDB" id="A0A0F9EXC2"/>
<organism evidence="1">
    <name type="scientific">marine sediment metagenome</name>
    <dbReference type="NCBI Taxonomy" id="412755"/>
    <lineage>
        <taxon>unclassified sequences</taxon>
        <taxon>metagenomes</taxon>
        <taxon>ecological metagenomes</taxon>
    </lineage>
</organism>
<dbReference type="EMBL" id="LAZR01023370">
    <property type="protein sequence ID" value="KKL78714.1"/>
    <property type="molecule type" value="Genomic_DNA"/>
</dbReference>
<proteinExistence type="predicted"/>
<comment type="caution">
    <text evidence="1">The sequence shown here is derived from an EMBL/GenBank/DDBJ whole genome shotgun (WGS) entry which is preliminary data.</text>
</comment>
<protein>
    <submittedName>
        <fullName evidence="1">Uncharacterized protein</fullName>
    </submittedName>
</protein>
<gene>
    <name evidence="1" type="ORF">LCGC14_2022040</name>
</gene>
<evidence type="ECO:0000313" key="1">
    <source>
        <dbReference type="EMBL" id="KKL78714.1"/>
    </source>
</evidence>
<accession>A0A0F9EXC2</accession>
<reference evidence="1" key="1">
    <citation type="journal article" date="2015" name="Nature">
        <title>Complex archaea that bridge the gap between prokaryotes and eukaryotes.</title>
        <authorList>
            <person name="Spang A."/>
            <person name="Saw J.H."/>
            <person name="Jorgensen S.L."/>
            <person name="Zaremba-Niedzwiedzka K."/>
            <person name="Martijn J."/>
            <person name="Lind A.E."/>
            <person name="van Eijk R."/>
            <person name="Schleper C."/>
            <person name="Guy L."/>
            <person name="Ettema T.J."/>
        </authorList>
    </citation>
    <scope>NUCLEOTIDE SEQUENCE</scope>
</reference>
<name>A0A0F9EXC2_9ZZZZ</name>
<sequence>MQPRYVPEDFQVIDRICLALQRAGISRSILLLVMLEPDLVAVLGLMLGLELADREPSLAKEILATARVGAKVIPGGAGDDAHTVPFIEALKGKPNASLN</sequence>